<feature type="compositionally biased region" description="Low complexity" evidence="1">
    <location>
        <begin position="64"/>
        <end position="88"/>
    </location>
</feature>
<comment type="caution">
    <text evidence="3">The sequence shown here is derived from an EMBL/GenBank/DDBJ whole genome shotgun (WGS) entry which is preliminary data.</text>
</comment>
<organism evidence="3 4">
    <name type="scientific">Periconia digitata</name>
    <dbReference type="NCBI Taxonomy" id="1303443"/>
    <lineage>
        <taxon>Eukaryota</taxon>
        <taxon>Fungi</taxon>
        <taxon>Dikarya</taxon>
        <taxon>Ascomycota</taxon>
        <taxon>Pezizomycotina</taxon>
        <taxon>Dothideomycetes</taxon>
        <taxon>Pleosporomycetidae</taxon>
        <taxon>Pleosporales</taxon>
        <taxon>Massarineae</taxon>
        <taxon>Periconiaceae</taxon>
        <taxon>Periconia</taxon>
    </lineage>
</organism>
<keyword evidence="4" id="KW-1185">Reference proteome</keyword>
<feature type="transmembrane region" description="Helical" evidence="2">
    <location>
        <begin position="443"/>
        <end position="461"/>
    </location>
</feature>
<evidence type="ECO:0000256" key="1">
    <source>
        <dbReference type="SAM" id="MobiDB-lite"/>
    </source>
</evidence>
<feature type="transmembrane region" description="Helical" evidence="2">
    <location>
        <begin position="467"/>
        <end position="491"/>
    </location>
</feature>
<evidence type="ECO:0000256" key="2">
    <source>
        <dbReference type="SAM" id="Phobius"/>
    </source>
</evidence>
<dbReference type="EMBL" id="CAOQHR010000001">
    <property type="protein sequence ID" value="CAI6234379.1"/>
    <property type="molecule type" value="Genomic_DNA"/>
</dbReference>
<proteinExistence type="predicted"/>
<keyword evidence="2" id="KW-1133">Transmembrane helix</keyword>
<dbReference type="Proteomes" id="UP001152607">
    <property type="component" value="Unassembled WGS sequence"/>
</dbReference>
<protein>
    <submittedName>
        <fullName evidence="3">Uncharacterized protein</fullName>
    </submittedName>
</protein>
<evidence type="ECO:0000313" key="3">
    <source>
        <dbReference type="EMBL" id="CAI6234379.1"/>
    </source>
</evidence>
<keyword evidence="2" id="KW-0472">Membrane</keyword>
<name>A0A9W4U0S7_9PLEO</name>
<dbReference type="AlphaFoldDB" id="A0A9W4U0S7"/>
<sequence length="537" mass="61832">MDPKITTPIYPTRNSIPDPRAPIDFSGKYPHEPSLEIYPHQQQIPLPHENDAEEDWNSKARVWQRISPFPSSSSSPEKQDQQQQQQWQEISNPRPRKLWKLGVACRRPRFADYVEKTGRWYCSSELWRGLLHVVPLAFPDRFARWGVYVCPVEESGDVDGRGGEAYTIYGINYATRGRCGLILENVWPTKEGGVWKSKLGVREFDVCTRFGEVEACFAEEEFVLIAQTFHTIQTLGGKITHDIFNLSSQQFAEQLHAFFKPHDPRKRRHHGHDCADFSTTSSDPPCTTPFTIPSFTNSSSSLAQKALEMRTHNPPFSFPAPPSPLATHFWTALHILMQHNINRTLYNKSWLTGSPSSLEEWLPLLTFPLPHMIYFLSVLVEFCLPSHIAAWNPTNETVKGIVEILHVLSFAQLGGYVAHYLLDRSLTITNVVRYFFRSWRLGGYFFVVAVGVALVLAYVATQSLVATYVFTILGLTPLWEFLSTQMGIAWVQSQREGMIEREAVRWNVMFWYQGMHWGHCSHEFKRDKYFDSRLRED</sequence>
<reference evidence="3" key="1">
    <citation type="submission" date="2023-01" db="EMBL/GenBank/DDBJ databases">
        <authorList>
            <person name="Van Ghelder C."/>
            <person name="Rancurel C."/>
        </authorList>
    </citation>
    <scope>NUCLEOTIDE SEQUENCE</scope>
    <source>
        <strain evidence="3">CNCM I-4278</strain>
    </source>
</reference>
<gene>
    <name evidence="3" type="ORF">PDIGIT_LOCUS343</name>
</gene>
<feature type="region of interest" description="Disordered" evidence="1">
    <location>
        <begin position="1"/>
        <end position="91"/>
    </location>
</feature>
<accession>A0A9W4U0S7</accession>
<feature type="transmembrane region" description="Helical" evidence="2">
    <location>
        <begin position="404"/>
        <end position="422"/>
    </location>
</feature>
<evidence type="ECO:0000313" key="4">
    <source>
        <dbReference type="Proteomes" id="UP001152607"/>
    </source>
</evidence>
<keyword evidence="2" id="KW-0812">Transmembrane</keyword>